<dbReference type="InterPro" id="IPR006553">
    <property type="entry name" value="Leu-rich_rpt_Cys-con_subtyp"/>
</dbReference>
<evidence type="ECO:0000313" key="2">
    <source>
        <dbReference type="EMBL" id="KNC55937.1"/>
    </source>
</evidence>
<dbReference type="STRING" id="461836.A0A0L0DUR0"/>
<dbReference type="InterPro" id="IPR057207">
    <property type="entry name" value="FBXL15_LRR"/>
</dbReference>
<dbReference type="Proteomes" id="UP000054408">
    <property type="component" value="Unassembled WGS sequence"/>
</dbReference>
<dbReference type="GO" id="GO:0031146">
    <property type="term" value="P:SCF-dependent proteasomal ubiquitin-dependent protein catabolic process"/>
    <property type="evidence" value="ECO:0007669"/>
    <property type="project" value="TreeGrafter"/>
</dbReference>
<accession>A0A0L0DUR0</accession>
<dbReference type="EMBL" id="GL349510">
    <property type="protein sequence ID" value="KNC55937.1"/>
    <property type="molecule type" value="Genomic_DNA"/>
</dbReference>
<dbReference type="SUPFAM" id="SSF52047">
    <property type="entry name" value="RNI-like"/>
    <property type="match status" value="1"/>
</dbReference>
<protein>
    <recommendedName>
        <fullName evidence="1">F-box/LRR-repeat protein 15-like leucin rich repeat domain-containing protein</fullName>
    </recommendedName>
</protein>
<gene>
    <name evidence="2" type="ORF">AMSG_11406</name>
</gene>
<dbReference type="SMART" id="SM00367">
    <property type="entry name" value="LRR_CC"/>
    <property type="match status" value="3"/>
</dbReference>
<dbReference type="OMA" id="HRAKSSM"/>
<dbReference type="AlphaFoldDB" id="A0A0L0DUR0"/>
<proteinExistence type="predicted"/>
<dbReference type="PANTHER" id="PTHR13318">
    <property type="entry name" value="PARTNER OF PAIRED, ISOFORM B-RELATED"/>
    <property type="match status" value="1"/>
</dbReference>
<reference evidence="2 3" key="1">
    <citation type="submission" date="2010-05" db="EMBL/GenBank/DDBJ databases">
        <title>The Genome Sequence of Thecamonas trahens ATCC 50062.</title>
        <authorList>
            <consortium name="The Broad Institute Genome Sequencing Platform"/>
            <person name="Russ C."/>
            <person name="Cuomo C."/>
            <person name="Shea T."/>
            <person name="Young S.K."/>
            <person name="Zeng Q."/>
            <person name="Koehrsen M."/>
            <person name="Haas B."/>
            <person name="Borodovsky M."/>
            <person name="Guigo R."/>
            <person name="Alvarado L."/>
            <person name="Berlin A."/>
            <person name="Bochicchio J."/>
            <person name="Borenstein D."/>
            <person name="Chapman S."/>
            <person name="Chen Z."/>
            <person name="Freedman E."/>
            <person name="Gellesch M."/>
            <person name="Goldberg J."/>
            <person name="Griggs A."/>
            <person name="Gujja S."/>
            <person name="Heilman E."/>
            <person name="Heiman D."/>
            <person name="Hepburn T."/>
            <person name="Howarth C."/>
            <person name="Jen D."/>
            <person name="Larson L."/>
            <person name="Mehta T."/>
            <person name="Park D."/>
            <person name="Pearson M."/>
            <person name="Roberts A."/>
            <person name="Saif S."/>
            <person name="Shenoy N."/>
            <person name="Sisk P."/>
            <person name="Stolte C."/>
            <person name="Sykes S."/>
            <person name="Thomson T."/>
            <person name="Walk T."/>
            <person name="White J."/>
            <person name="Yandava C."/>
            <person name="Burger G."/>
            <person name="Gray M.W."/>
            <person name="Holland P.W.H."/>
            <person name="King N."/>
            <person name="Lang F.B.F."/>
            <person name="Roger A.J."/>
            <person name="Ruiz-Trillo I."/>
            <person name="Lander E."/>
            <person name="Nusbaum C."/>
        </authorList>
    </citation>
    <scope>NUCLEOTIDE SEQUENCE [LARGE SCALE GENOMIC DNA]</scope>
    <source>
        <strain evidence="2 3">ATCC 50062</strain>
    </source>
</reference>
<sequence>MCGIGLHRAKSSMASLPWLQTDQRAALRSDALPVLARLVPQLEQLDLSGALRIGGGELESLLASASSLKSLSLARVPGVTDAALEALVSAASGSLTAIDLFDCRKITDAGLSALAQCTQLQSVVLAGCLDVTVTGLAALADGAPGITTLSLAGLLHLSDSDVLETLGPRLAALTSLDVRFCRSIELRHDMGELYEALAASRA</sequence>
<dbReference type="eggNOG" id="KOG1947">
    <property type="taxonomic scope" value="Eukaryota"/>
</dbReference>
<dbReference type="RefSeq" id="XP_013752709.1">
    <property type="nucleotide sequence ID" value="XM_013897255.1"/>
</dbReference>
<dbReference type="Pfam" id="PF25372">
    <property type="entry name" value="DUF7885"/>
    <property type="match status" value="1"/>
</dbReference>
<dbReference type="InterPro" id="IPR032675">
    <property type="entry name" value="LRR_dom_sf"/>
</dbReference>
<feature type="domain" description="F-box/LRR-repeat protein 15-like leucin rich repeat" evidence="1">
    <location>
        <begin position="35"/>
        <end position="184"/>
    </location>
</feature>
<dbReference type="GO" id="GO:0019005">
    <property type="term" value="C:SCF ubiquitin ligase complex"/>
    <property type="evidence" value="ECO:0007669"/>
    <property type="project" value="TreeGrafter"/>
</dbReference>
<evidence type="ECO:0000313" key="3">
    <source>
        <dbReference type="Proteomes" id="UP000054408"/>
    </source>
</evidence>
<keyword evidence="3" id="KW-1185">Reference proteome</keyword>
<dbReference type="GeneID" id="25569376"/>
<evidence type="ECO:0000259" key="1">
    <source>
        <dbReference type="Pfam" id="PF25372"/>
    </source>
</evidence>
<name>A0A0L0DUR0_THETB</name>
<organism evidence="2 3">
    <name type="scientific">Thecamonas trahens ATCC 50062</name>
    <dbReference type="NCBI Taxonomy" id="461836"/>
    <lineage>
        <taxon>Eukaryota</taxon>
        <taxon>Apusozoa</taxon>
        <taxon>Apusomonadida</taxon>
        <taxon>Apusomonadidae</taxon>
        <taxon>Thecamonas</taxon>
    </lineage>
</organism>
<dbReference type="Gene3D" id="3.80.10.10">
    <property type="entry name" value="Ribonuclease Inhibitor"/>
    <property type="match status" value="1"/>
</dbReference>
<dbReference type="OrthoDB" id="550575at2759"/>